<name>A0A1H0AHK7_ALLAB</name>
<evidence type="ECO:0000256" key="5">
    <source>
        <dbReference type="ARBA" id="ARBA00023284"/>
    </source>
</evidence>
<dbReference type="OrthoDB" id="9796554at2"/>
<evidence type="ECO:0000313" key="8">
    <source>
        <dbReference type="EMBL" id="SDN33050.1"/>
    </source>
</evidence>
<dbReference type="GO" id="GO:0030313">
    <property type="term" value="C:cell envelope"/>
    <property type="evidence" value="ECO:0007669"/>
    <property type="project" value="UniProtKB-SubCell"/>
</dbReference>
<dbReference type="GO" id="GO:0016209">
    <property type="term" value="F:antioxidant activity"/>
    <property type="evidence" value="ECO:0007669"/>
    <property type="project" value="InterPro"/>
</dbReference>
<dbReference type="Gene3D" id="3.40.30.10">
    <property type="entry name" value="Glutaredoxin"/>
    <property type="match status" value="1"/>
</dbReference>
<dbReference type="PANTHER" id="PTHR42852:SF6">
    <property type="entry name" value="THIOL:DISULFIDE INTERCHANGE PROTEIN DSBE"/>
    <property type="match status" value="1"/>
</dbReference>
<dbReference type="RefSeq" id="WP_030428184.1">
    <property type="nucleotide sequence ID" value="NZ_JOEF01000003.1"/>
</dbReference>
<feature type="domain" description="Thioredoxin" evidence="7">
    <location>
        <begin position="36"/>
        <end position="204"/>
    </location>
</feature>
<accession>A0A1H0AHK7</accession>
<dbReference type="AlphaFoldDB" id="A0A1H0AHK7"/>
<evidence type="ECO:0000256" key="6">
    <source>
        <dbReference type="SAM" id="Phobius"/>
    </source>
</evidence>
<evidence type="ECO:0000313" key="9">
    <source>
        <dbReference type="Proteomes" id="UP000183376"/>
    </source>
</evidence>
<feature type="transmembrane region" description="Helical" evidence="6">
    <location>
        <begin position="7"/>
        <end position="26"/>
    </location>
</feature>
<dbReference type="Proteomes" id="UP000183376">
    <property type="component" value="Chromosome I"/>
</dbReference>
<keyword evidence="6" id="KW-0472">Membrane</keyword>
<keyword evidence="6" id="KW-0812">Transmembrane</keyword>
<keyword evidence="9" id="KW-1185">Reference proteome</keyword>
<evidence type="ECO:0000256" key="4">
    <source>
        <dbReference type="ARBA" id="ARBA00023157"/>
    </source>
</evidence>
<keyword evidence="6" id="KW-1133">Transmembrane helix</keyword>
<keyword evidence="5" id="KW-0676">Redox-active center</keyword>
<dbReference type="eggNOG" id="COG0526">
    <property type="taxonomic scope" value="Bacteria"/>
</dbReference>
<evidence type="ECO:0000256" key="1">
    <source>
        <dbReference type="ARBA" id="ARBA00004196"/>
    </source>
</evidence>
<evidence type="ECO:0000256" key="2">
    <source>
        <dbReference type="ARBA" id="ARBA00022748"/>
    </source>
</evidence>
<dbReference type="EMBL" id="LT629701">
    <property type="protein sequence ID" value="SDN33050.1"/>
    <property type="molecule type" value="Genomic_DNA"/>
</dbReference>
<dbReference type="GO" id="GO:0016491">
    <property type="term" value="F:oxidoreductase activity"/>
    <property type="evidence" value="ECO:0007669"/>
    <property type="project" value="InterPro"/>
</dbReference>
<dbReference type="InterPro" id="IPR050553">
    <property type="entry name" value="Thioredoxin_ResA/DsbE_sf"/>
</dbReference>
<dbReference type="Pfam" id="PF00578">
    <property type="entry name" value="AhpC-TSA"/>
    <property type="match status" value="1"/>
</dbReference>
<gene>
    <name evidence="8" type="ORF">SAMN04489726_6087</name>
</gene>
<dbReference type="GO" id="GO:0016853">
    <property type="term" value="F:isomerase activity"/>
    <property type="evidence" value="ECO:0007669"/>
    <property type="project" value="UniProtKB-KW"/>
</dbReference>
<dbReference type="InterPro" id="IPR000866">
    <property type="entry name" value="AhpC/TSA"/>
</dbReference>
<reference evidence="8 9" key="1">
    <citation type="submission" date="2016-10" db="EMBL/GenBank/DDBJ databases">
        <authorList>
            <person name="de Groot N.N."/>
        </authorList>
    </citation>
    <scope>NUCLEOTIDE SEQUENCE [LARGE SCALE GENOMIC DNA]</scope>
    <source>
        <strain evidence="8 9">DSM 44149</strain>
    </source>
</reference>
<dbReference type="InterPro" id="IPR036249">
    <property type="entry name" value="Thioredoxin-like_sf"/>
</dbReference>
<dbReference type="PROSITE" id="PS51352">
    <property type="entry name" value="THIOREDOXIN_2"/>
    <property type="match status" value="1"/>
</dbReference>
<dbReference type="PANTHER" id="PTHR42852">
    <property type="entry name" value="THIOL:DISULFIDE INTERCHANGE PROTEIN DSBE"/>
    <property type="match status" value="1"/>
</dbReference>
<keyword evidence="8" id="KW-0413">Isomerase</keyword>
<dbReference type="CDD" id="cd02966">
    <property type="entry name" value="TlpA_like_family"/>
    <property type="match status" value="1"/>
</dbReference>
<dbReference type="GO" id="GO:0017004">
    <property type="term" value="P:cytochrome complex assembly"/>
    <property type="evidence" value="ECO:0007669"/>
    <property type="project" value="UniProtKB-KW"/>
</dbReference>
<evidence type="ECO:0000259" key="7">
    <source>
        <dbReference type="PROSITE" id="PS51352"/>
    </source>
</evidence>
<dbReference type="InterPro" id="IPR017937">
    <property type="entry name" value="Thioredoxin_CS"/>
</dbReference>
<keyword evidence="3" id="KW-0735">Signal-anchor</keyword>
<keyword evidence="4" id="KW-1015">Disulfide bond</keyword>
<dbReference type="InterPro" id="IPR013766">
    <property type="entry name" value="Thioredoxin_domain"/>
</dbReference>
<evidence type="ECO:0000256" key="3">
    <source>
        <dbReference type="ARBA" id="ARBA00022968"/>
    </source>
</evidence>
<protein>
    <submittedName>
        <fullName evidence="8">Thiol-disulfide isomerase or thioredoxin</fullName>
    </submittedName>
</protein>
<dbReference type="STRING" id="211114.SAMN04489726_6087"/>
<dbReference type="PROSITE" id="PS00194">
    <property type="entry name" value="THIOREDOXIN_1"/>
    <property type="match status" value="1"/>
</dbReference>
<proteinExistence type="predicted"/>
<keyword evidence="2" id="KW-0201">Cytochrome c-type biogenesis</keyword>
<sequence>MTDRGHALRWLVVVVVLGVAGIVAIWPRGADSHPPPAAGRPAADLVAARAKAALPACPVPADGVAPVSGLAGLSATCMADGSRIDLARALAGKATLVNVWATWCAPCREELPALAAYAASPGAVGVLGLQVRSGEADGLDMLSGLNARIPSVIDLDERVAGVLNPPVMPTSFVVAPSGRVERVNPPVVFKTADQVRATVDEYLRRFG</sequence>
<comment type="subcellular location">
    <subcellularLocation>
        <location evidence="1">Cell envelope</location>
    </subcellularLocation>
</comment>
<dbReference type="SUPFAM" id="SSF52833">
    <property type="entry name" value="Thioredoxin-like"/>
    <property type="match status" value="1"/>
</dbReference>
<organism evidence="8 9">
    <name type="scientific">Allokutzneria albata</name>
    <name type="common">Kibdelosporangium albatum</name>
    <dbReference type="NCBI Taxonomy" id="211114"/>
    <lineage>
        <taxon>Bacteria</taxon>
        <taxon>Bacillati</taxon>
        <taxon>Actinomycetota</taxon>
        <taxon>Actinomycetes</taxon>
        <taxon>Pseudonocardiales</taxon>
        <taxon>Pseudonocardiaceae</taxon>
        <taxon>Allokutzneria</taxon>
    </lineage>
</organism>